<comment type="similarity">
    <text evidence="1 4">Belongs to the pseudouridine synthase RluA family.</text>
</comment>
<dbReference type="InterPro" id="IPR002942">
    <property type="entry name" value="S4_RNA-bd"/>
</dbReference>
<dbReference type="InterPro" id="IPR006224">
    <property type="entry name" value="PsdUridine_synth_RluA-like_CS"/>
</dbReference>
<organism evidence="6 7">
    <name type="scientific">Paralabilibaculum antarcticum</name>
    <dbReference type="NCBI Taxonomy" id="2912572"/>
    <lineage>
        <taxon>Bacteria</taxon>
        <taxon>Pseudomonadati</taxon>
        <taxon>Bacteroidota</taxon>
        <taxon>Bacteroidia</taxon>
        <taxon>Marinilabiliales</taxon>
        <taxon>Marinifilaceae</taxon>
        <taxon>Paralabilibaculum</taxon>
    </lineage>
</organism>
<reference evidence="6 7" key="1">
    <citation type="submission" date="2022-01" db="EMBL/GenBank/DDBJ databases">
        <title>Labilibaculum sp. nov, a marine bacterium isolated from Antarctica.</title>
        <authorList>
            <person name="Dai W."/>
        </authorList>
    </citation>
    <scope>NUCLEOTIDE SEQUENCE [LARGE SCALE GENOMIC DNA]</scope>
    <source>
        <strain evidence="6 7">DW002</strain>
    </source>
</reference>
<keyword evidence="2 4" id="KW-0413">Isomerase</keyword>
<keyword evidence="7" id="KW-1185">Reference proteome</keyword>
<dbReference type="InterPro" id="IPR020103">
    <property type="entry name" value="PsdUridine_synth_cat_dom_sf"/>
</dbReference>
<dbReference type="CDD" id="cd00165">
    <property type="entry name" value="S4"/>
    <property type="match status" value="1"/>
</dbReference>
<evidence type="ECO:0000259" key="5">
    <source>
        <dbReference type="SMART" id="SM00363"/>
    </source>
</evidence>
<dbReference type="InterPro" id="IPR006145">
    <property type="entry name" value="PsdUridine_synth_RsuA/RluA"/>
</dbReference>
<evidence type="ECO:0000256" key="3">
    <source>
        <dbReference type="PROSITE-ProRule" id="PRU00182"/>
    </source>
</evidence>
<dbReference type="PROSITE" id="PS01129">
    <property type="entry name" value="PSI_RLU"/>
    <property type="match status" value="1"/>
</dbReference>
<dbReference type="SUPFAM" id="SSF55174">
    <property type="entry name" value="Alpha-L RNA-binding motif"/>
    <property type="match status" value="1"/>
</dbReference>
<dbReference type="InterPro" id="IPR006225">
    <property type="entry name" value="PsdUridine_synth_RluC/D"/>
</dbReference>
<proteinExistence type="inferred from homology"/>
<protein>
    <recommendedName>
        <fullName evidence="4">Pseudouridine synthase</fullName>
        <ecNumber evidence="4">5.4.99.-</ecNumber>
    </recommendedName>
</protein>
<dbReference type="PANTHER" id="PTHR21600">
    <property type="entry name" value="MITOCHONDRIAL RNA PSEUDOURIDINE SYNTHASE"/>
    <property type="match status" value="1"/>
</dbReference>
<sequence length="360" mass="41349">MTDKEPIDNFNSEEDFDATKEQFEHFRFDVDPGQTPLRIDKYLVDRMLNSSRNKIQDSADNGNIRVNDVVVKRNYKVKPGDVVTIVLSYPPREIEIIAEDIPLNIVYEDDDFIIVNKNPGMVVHPSYGHYSGTLVNALAFHLKNLPLFNSKDPRPGLVHRIDKDTSGILVIAKNEIAKTKLALQFFNKTSDRKYRALVWGNLEEDEGTITGHVGRNLKNRKVMDVFPDGEYGKHAVTHYRVLERLGYVNLVECVLETGRTHQIRAHFKHIGHPLFNDADYGGNQILKGTTFTKYKQFVQNCFKICPRQALHAKTLGFIHPSTNEYISFNSEIPDDMATLIKKWRDYTANRPIEVEDEDED</sequence>
<evidence type="ECO:0000313" key="7">
    <source>
        <dbReference type="Proteomes" id="UP001528920"/>
    </source>
</evidence>
<keyword evidence="3" id="KW-0694">RNA-binding</keyword>
<dbReference type="Gene3D" id="3.10.290.10">
    <property type="entry name" value="RNA-binding S4 domain"/>
    <property type="match status" value="1"/>
</dbReference>
<comment type="function">
    <text evidence="4">Responsible for synthesis of pseudouridine from uracil.</text>
</comment>
<dbReference type="Pfam" id="PF01479">
    <property type="entry name" value="S4"/>
    <property type="match status" value="1"/>
</dbReference>
<evidence type="ECO:0000256" key="1">
    <source>
        <dbReference type="ARBA" id="ARBA00010876"/>
    </source>
</evidence>
<dbReference type="EMBL" id="JAKJSC010000012">
    <property type="protein sequence ID" value="MDE5420529.1"/>
    <property type="molecule type" value="Genomic_DNA"/>
</dbReference>
<feature type="domain" description="RNA-binding S4" evidence="5">
    <location>
        <begin position="37"/>
        <end position="102"/>
    </location>
</feature>
<dbReference type="SUPFAM" id="SSF55120">
    <property type="entry name" value="Pseudouridine synthase"/>
    <property type="match status" value="1"/>
</dbReference>
<dbReference type="InterPro" id="IPR050188">
    <property type="entry name" value="RluA_PseudoU_synthase"/>
</dbReference>
<dbReference type="Gene3D" id="3.30.2350.10">
    <property type="entry name" value="Pseudouridine synthase"/>
    <property type="match status" value="1"/>
</dbReference>
<dbReference type="Pfam" id="PF00849">
    <property type="entry name" value="PseudoU_synth_2"/>
    <property type="match status" value="1"/>
</dbReference>
<dbReference type="NCBIfam" id="TIGR00005">
    <property type="entry name" value="rluA_subfam"/>
    <property type="match status" value="1"/>
</dbReference>
<accession>A0ABT5VYP5</accession>
<dbReference type="Proteomes" id="UP001528920">
    <property type="component" value="Unassembled WGS sequence"/>
</dbReference>
<dbReference type="RefSeq" id="WP_275111860.1">
    <property type="nucleotide sequence ID" value="NZ_JAKJSC010000012.1"/>
</dbReference>
<gene>
    <name evidence="6" type="ORF">L3049_21265</name>
</gene>
<name>A0ABT5VYP5_9BACT</name>
<evidence type="ECO:0000256" key="2">
    <source>
        <dbReference type="ARBA" id="ARBA00023235"/>
    </source>
</evidence>
<dbReference type="PANTHER" id="PTHR21600:SF44">
    <property type="entry name" value="RIBOSOMAL LARGE SUBUNIT PSEUDOURIDINE SYNTHASE D"/>
    <property type="match status" value="1"/>
</dbReference>
<dbReference type="SMART" id="SM00363">
    <property type="entry name" value="S4"/>
    <property type="match status" value="1"/>
</dbReference>
<evidence type="ECO:0000313" key="6">
    <source>
        <dbReference type="EMBL" id="MDE5420529.1"/>
    </source>
</evidence>
<comment type="catalytic activity">
    <reaction evidence="4">
        <text>a uridine in RNA = a pseudouridine in RNA</text>
        <dbReference type="Rhea" id="RHEA:48348"/>
        <dbReference type="Rhea" id="RHEA-COMP:12068"/>
        <dbReference type="Rhea" id="RHEA-COMP:12069"/>
        <dbReference type="ChEBI" id="CHEBI:65314"/>
        <dbReference type="ChEBI" id="CHEBI:65315"/>
    </reaction>
</comment>
<comment type="caution">
    <text evidence="6">The sequence shown here is derived from an EMBL/GenBank/DDBJ whole genome shotgun (WGS) entry which is preliminary data.</text>
</comment>
<dbReference type="CDD" id="cd02869">
    <property type="entry name" value="PseudoU_synth_RluA_like"/>
    <property type="match status" value="1"/>
</dbReference>
<evidence type="ECO:0000256" key="4">
    <source>
        <dbReference type="RuleBase" id="RU362028"/>
    </source>
</evidence>
<dbReference type="InterPro" id="IPR036986">
    <property type="entry name" value="S4_RNA-bd_sf"/>
</dbReference>
<dbReference type="EC" id="5.4.99.-" evidence="4"/>
<dbReference type="PROSITE" id="PS50889">
    <property type="entry name" value="S4"/>
    <property type="match status" value="1"/>
</dbReference>